<dbReference type="InterPro" id="IPR001789">
    <property type="entry name" value="Sig_transdc_resp-reg_receiver"/>
</dbReference>
<feature type="domain" description="Response regulatory" evidence="2">
    <location>
        <begin position="2"/>
        <end position="119"/>
    </location>
</feature>
<evidence type="ECO:0000259" key="2">
    <source>
        <dbReference type="PROSITE" id="PS50110"/>
    </source>
</evidence>
<dbReference type="Pfam" id="PF04397">
    <property type="entry name" value="LytTR"/>
    <property type="match status" value="1"/>
</dbReference>
<comment type="caution">
    <text evidence="4">The sequence shown here is derived from an EMBL/GenBank/DDBJ whole genome shotgun (WGS) entry which is preliminary data.</text>
</comment>
<protein>
    <submittedName>
        <fullName evidence="4">DNA-binding response regulator</fullName>
    </submittedName>
</protein>
<dbReference type="Gene3D" id="2.40.50.1020">
    <property type="entry name" value="LytTr DNA-binding domain"/>
    <property type="match status" value="1"/>
</dbReference>
<evidence type="ECO:0000256" key="1">
    <source>
        <dbReference type="PROSITE-ProRule" id="PRU00169"/>
    </source>
</evidence>
<organism evidence="4 5">
    <name type="scientific">Enterococcus wangshanyuanii</name>
    <dbReference type="NCBI Taxonomy" id="2005703"/>
    <lineage>
        <taxon>Bacteria</taxon>
        <taxon>Bacillati</taxon>
        <taxon>Bacillota</taxon>
        <taxon>Bacilli</taxon>
        <taxon>Lactobacillales</taxon>
        <taxon>Enterococcaceae</taxon>
        <taxon>Enterococcus</taxon>
    </lineage>
</organism>
<dbReference type="PANTHER" id="PTHR37299">
    <property type="entry name" value="TRANSCRIPTIONAL REGULATOR-RELATED"/>
    <property type="match status" value="1"/>
</dbReference>
<dbReference type="SUPFAM" id="SSF52172">
    <property type="entry name" value="CheY-like"/>
    <property type="match status" value="1"/>
</dbReference>
<evidence type="ECO:0000313" key="4">
    <source>
        <dbReference type="EMBL" id="GGC96131.1"/>
    </source>
</evidence>
<gene>
    <name evidence="4" type="ORF">GCM10011573_27220</name>
</gene>
<dbReference type="InterPro" id="IPR007492">
    <property type="entry name" value="LytTR_DNA-bd_dom"/>
</dbReference>
<dbReference type="RefSeq" id="WP_088270417.1">
    <property type="nucleotide sequence ID" value="NZ_BMKI01000006.1"/>
</dbReference>
<dbReference type="PROSITE" id="PS50110">
    <property type="entry name" value="RESPONSE_REGULATORY"/>
    <property type="match status" value="1"/>
</dbReference>
<proteinExistence type="predicted"/>
<reference evidence="5" key="1">
    <citation type="journal article" date="2019" name="Int. J. Syst. Evol. Microbiol.">
        <title>The Global Catalogue of Microorganisms (GCM) 10K type strain sequencing project: providing services to taxonomists for standard genome sequencing and annotation.</title>
        <authorList>
            <consortium name="The Broad Institute Genomics Platform"/>
            <consortium name="The Broad Institute Genome Sequencing Center for Infectious Disease"/>
            <person name="Wu L."/>
            <person name="Ma J."/>
        </authorList>
    </citation>
    <scope>NUCLEOTIDE SEQUENCE [LARGE SCALE GENOMIC DNA]</scope>
    <source>
        <strain evidence="5">CGMCC 1.15942</strain>
    </source>
</reference>
<dbReference type="InterPro" id="IPR046947">
    <property type="entry name" value="LytR-like"/>
</dbReference>
<feature type="domain" description="HTH LytTR-type" evidence="3">
    <location>
        <begin position="129"/>
        <end position="233"/>
    </location>
</feature>
<dbReference type="GO" id="GO:0003677">
    <property type="term" value="F:DNA binding"/>
    <property type="evidence" value="ECO:0007669"/>
    <property type="project" value="UniProtKB-KW"/>
</dbReference>
<dbReference type="SMART" id="SM00448">
    <property type="entry name" value="REC"/>
    <property type="match status" value="1"/>
</dbReference>
<dbReference type="PROSITE" id="PS50930">
    <property type="entry name" value="HTH_LYTTR"/>
    <property type="match status" value="1"/>
</dbReference>
<dbReference type="Gene3D" id="3.40.50.2300">
    <property type="match status" value="1"/>
</dbReference>
<dbReference type="Proteomes" id="UP000630615">
    <property type="component" value="Unassembled WGS sequence"/>
</dbReference>
<evidence type="ECO:0000259" key="3">
    <source>
        <dbReference type="PROSITE" id="PS50930"/>
    </source>
</evidence>
<dbReference type="EMBL" id="BMKI01000006">
    <property type="protein sequence ID" value="GGC96131.1"/>
    <property type="molecule type" value="Genomic_DNA"/>
</dbReference>
<dbReference type="PANTHER" id="PTHR37299:SF1">
    <property type="entry name" value="STAGE 0 SPORULATION PROTEIN A HOMOLOG"/>
    <property type="match status" value="1"/>
</dbReference>
<dbReference type="SMART" id="SM00850">
    <property type="entry name" value="LytTR"/>
    <property type="match status" value="1"/>
</dbReference>
<keyword evidence="5" id="KW-1185">Reference proteome</keyword>
<comment type="caution">
    <text evidence="1">Lacks conserved residue(s) required for the propagation of feature annotation.</text>
</comment>
<name>A0ABQ1PFC7_9ENTE</name>
<accession>A0ABQ1PFC7</accession>
<dbReference type="InterPro" id="IPR011006">
    <property type="entry name" value="CheY-like_superfamily"/>
</dbReference>
<sequence>MKIALCDDNPIEIGQIETILNQNRLLNYDFDFFSNGKKLLKHISDMDVKYSIYFITIEMAGHKGIDLAQQIRALDLQALIIFISNDTTHMPEVFQVQTFDYLLKPISKEQLMLTMDRAKIYLNEQNTYFDFSFGRKTIFLLLNDIVYISKSGRVAYIHTTDTVYKTYLTMSEILEKLTSNTFVRTHGSYVINLNYIVEIVKNEAFVKHFKDGIQQETKLSVPISRKFKDDLKIKYSNFSKML</sequence>
<evidence type="ECO:0000313" key="5">
    <source>
        <dbReference type="Proteomes" id="UP000630615"/>
    </source>
</evidence>
<keyword evidence="4" id="KW-0238">DNA-binding</keyword>
<dbReference type="Pfam" id="PF00072">
    <property type="entry name" value="Response_reg"/>
    <property type="match status" value="1"/>
</dbReference>